<sequence>MQRLLLAAPWSELSQMLENEAGDSVEALLRLRANEVSDIRDVLSGLSLHDINAVASDAALATFDESVTGASNQSVQTACSPALPPEVANACRMAECRATVAYAESRVNALAMADRLLNRSVCRSLCLMPPSSVARLSFGGVAMHRHNTALSLVELLPETADFAAVSSIAFYQHAAALLAAEHERTDLKHLPPLWEHYLDLRIASMYMLSGLSSADSSLLVTPLFASRVVAEVPANDRLDICFAQKLPEAGSSIAHMHSSILPFISDMALNSALSSIDAMVARGVNPAKAREAMLYFTPYNGPSCNATDTLYTYLLSETSGRIRFTASGTFDPAARLVLHMSSNPLSVPTLKTDMLSKNAVRQLAAYIPQLLAMLCYSKRSGGGGGGSLLRATASDSAYAILELLATSAPELVVFHVVVASRSLPELSSGGRLAARLLRLFDEKQVADICAFLTYACSIATLPQEQMRRLCIKANSAHNKVVAAFQQGKFGRAVQKAAVAFSEPLVAAAQMLEEYTNGRVTQSLAESDFVATIPRLSLLLEQLRYSAEFSADSSNLKRDLEQVWAEIFKTLRTPKVMPVSYISPKLSEFTAAIPIPVLTDPTEPLYFTQVHNTVSIIGSKTRPKLLSLYLASRDGKVASKKYIIKGSEDLRIDECVIQTFVRLNRVVASKYSAGPCDSGLGSTDGASTCATAQLTVYNVVPIDVHGGLIEVVENAPSLVQMYSQHAARADALTDHANSASAHGGSPTGATSMDSRPQRQPASDIQQTYMSHAQRVLKAANLPTNTPFAKWPAKVTTDTYESLLRLTPVDLLHRQLQREAQSSAHLYLATKNMVKSIGINSVAGYMLGLGDRHLDNLLVNVRSGKLVQIDFNVCFDFGGVSQFPELVPFRMTPILEYLCGSPAQVAVSSPNSAVSVVQRPYALTRVFALSAEAALQFARMDRHTLVGGIARRAQFRPFMEWAWMEESWLRDKEEGKERRVSSMDLAMPRQMPAAAATL</sequence>
<dbReference type="InterPro" id="IPR050517">
    <property type="entry name" value="DDR_Repair_Kinase"/>
</dbReference>
<evidence type="ECO:0000256" key="1">
    <source>
        <dbReference type="SAM" id="MobiDB-lite"/>
    </source>
</evidence>
<name>A0A9W8B926_9FUNG</name>
<dbReference type="Gene3D" id="3.30.1010.10">
    <property type="entry name" value="Phosphatidylinositol 3-kinase Catalytic Subunit, Chain A, domain 4"/>
    <property type="match status" value="1"/>
</dbReference>
<dbReference type="PROSITE" id="PS50290">
    <property type="entry name" value="PI3_4_KINASE_3"/>
    <property type="match status" value="1"/>
</dbReference>
<feature type="non-terminal residue" evidence="3">
    <location>
        <position position="996"/>
    </location>
</feature>
<feature type="region of interest" description="Disordered" evidence="1">
    <location>
        <begin position="732"/>
        <end position="763"/>
    </location>
</feature>
<dbReference type="Gene3D" id="1.10.1070.11">
    <property type="entry name" value="Phosphatidylinositol 3-/4-kinase, catalytic domain"/>
    <property type="match status" value="1"/>
</dbReference>
<feature type="compositionally biased region" description="Polar residues" evidence="1">
    <location>
        <begin position="746"/>
        <end position="763"/>
    </location>
</feature>
<dbReference type="SUPFAM" id="SSF56112">
    <property type="entry name" value="Protein kinase-like (PK-like)"/>
    <property type="match status" value="1"/>
</dbReference>
<dbReference type="GO" id="GO:0005634">
    <property type="term" value="C:nucleus"/>
    <property type="evidence" value="ECO:0007669"/>
    <property type="project" value="TreeGrafter"/>
</dbReference>
<dbReference type="AlphaFoldDB" id="A0A9W8B926"/>
<dbReference type="PANTHER" id="PTHR11139:SF71">
    <property type="entry name" value="SERINE_THREONINE-PROTEIN KINASE SMG1"/>
    <property type="match status" value="1"/>
</dbReference>
<dbReference type="Pfam" id="PF00454">
    <property type="entry name" value="PI3_PI4_kinase"/>
    <property type="match status" value="1"/>
</dbReference>
<evidence type="ECO:0000313" key="3">
    <source>
        <dbReference type="EMBL" id="KAJ1998953.1"/>
    </source>
</evidence>
<dbReference type="GO" id="GO:0004674">
    <property type="term" value="F:protein serine/threonine kinase activity"/>
    <property type="evidence" value="ECO:0007669"/>
    <property type="project" value="TreeGrafter"/>
</dbReference>
<comment type="caution">
    <text evidence="3">The sequence shown here is derived from an EMBL/GenBank/DDBJ whole genome shotgun (WGS) entry which is preliminary data.</text>
</comment>
<dbReference type="Proteomes" id="UP001150907">
    <property type="component" value="Unassembled WGS sequence"/>
</dbReference>
<organism evidence="3 4">
    <name type="scientific">Coemansia thaxteri</name>
    <dbReference type="NCBI Taxonomy" id="2663907"/>
    <lineage>
        <taxon>Eukaryota</taxon>
        <taxon>Fungi</taxon>
        <taxon>Fungi incertae sedis</taxon>
        <taxon>Zoopagomycota</taxon>
        <taxon>Kickxellomycotina</taxon>
        <taxon>Kickxellomycetes</taxon>
        <taxon>Kickxellales</taxon>
        <taxon>Kickxellaceae</taxon>
        <taxon>Coemansia</taxon>
    </lineage>
</organism>
<dbReference type="GO" id="GO:0000184">
    <property type="term" value="P:nuclear-transcribed mRNA catabolic process, nonsense-mediated decay"/>
    <property type="evidence" value="ECO:0007669"/>
    <property type="project" value="TreeGrafter"/>
</dbReference>
<feature type="domain" description="PI3K/PI4K catalytic" evidence="2">
    <location>
        <begin position="609"/>
        <end position="996"/>
    </location>
</feature>
<evidence type="ECO:0000313" key="4">
    <source>
        <dbReference type="Proteomes" id="UP001150907"/>
    </source>
</evidence>
<proteinExistence type="predicted"/>
<evidence type="ECO:0000259" key="2">
    <source>
        <dbReference type="PROSITE" id="PS50290"/>
    </source>
</evidence>
<reference evidence="3" key="1">
    <citation type="submission" date="2022-07" db="EMBL/GenBank/DDBJ databases">
        <title>Phylogenomic reconstructions and comparative analyses of Kickxellomycotina fungi.</title>
        <authorList>
            <person name="Reynolds N.K."/>
            <person name="Stajich J.E."/>
            <person name="Barry K."/>
            <person name="Grigoriev I.V."/>
            <person name="Crous P."/>
            <person name="Smith M.E."/>
        </authorList>
    </citation>
    <scope>NUCLEOTIDE SEQUENCE</scope>
    <source>
        <strain evidence="3">IMI 214461</strain>
    </source>
</reference>
<dbReference type="SMART" id="SM00146">
    <property type="entry name" value="PI3Kc"/>
    <property type="match status" value="1"/>
</dbReference>
<dbReference type="EMBL" id="JANBQF010000821">
    <property type="protein sequence ID" value="KAJ1998953.1"/>
    <property type="molecule type" value="Genomic_DNA"/>
</dbReference>
<gene>
    <name evidence="3" type="ORF">H4R26_005258</name>
</gene>
<dbReference type="InterPro" id="IPR000403">
    <property type="entry name" value="PI3/4_kinase_cat_dom"/>
</dbReference>
<dbReference type="InterPro" id="IPR036940">
    <property type="entry name" value="PI3/4_kinase_cat_sf"/>
</dbReference>
<protein>
    <recommendedName>
        <fullName evidence="2">PI3K/PI4K catalytic domain-containing protein</fullName>
    </recommendedName>
</protein>
<dbReference type="PANTHER" id="PTHR11139">
    <property type="entry name" value="ATAXIA TELANGIECTASIA MUTATED ATM -RELATED"/>
    <property type="match status" value="1"/>
</dbReference>
<dbReference type="InterPro" id="IPR011009">
    <property type="entry name" value="Kinase-like_dom_sf"/>
</dbReference>
<accession>A0A9W8B926</accession>
<keyword evidence="4" id="KW-1185">Reference proteome</keyword>
<dbReference type="OrthoDB" id="381190at2759"/>